<dbReference type="Pfam" id="PF00072">
    <property type="entry name" value="Response_reg"/>
    <property type="match status" value="1"/>
</dbReference>
<accession>A0A5R8KGF4</accession>
<feature type="domain" description="Response regulatory" evidence="3">
    <location>
        <begin position="28"/>
        <end position="152"/>
    </location>
</feature>
<evidence type="ECO:0000256" key="2">
    <source>
        <dbReference type="SAM" id="MobiDB-lite"/>
    </source>
</evidence>
<comment type="caution">
    <text evidence="1">Lacks conserved residue(s) required for the propagation of feature annotation.</text>
</comment>
<dbReference type="InterPro" id="IPR011006">
    <property type="entry name" value="CheY-like_superfamily"/>
</dbReference>
<dbReference type="EMBL" id="VAUV01000005">
    <property type="protein sequence ID" value="TLD71382.1"/>
    <property type="molecule type" value="Genomic_DNA"/>
</dbReference>
<feature type="compositionally biased region" description="Pro residues" evidence="2">
    <location>
        <begin position="7"/>
        <end position="23"/>
    </location>
</feature>
<evidence type="ECO:0000313" key="4">
    <source>
        <dbReference type="EMBL" id="TLD71382.1"/>
    </source>
</evidence>
<organism evidence="4 5">
    <name type="scientific">Phragmitibacter flavus</name>
    <dbReference type="NCBI Taxonomy" id="2576071"/>
    <lineage>
        <taxon>Bacteria</taxon>
        <taxon>Pseudomonadati</taxon>
        <taxon>Verrucomicrobiota</taxon>
        <taxon>Verrucomicrobiia</taxon>
        <taxon>Verrucomicrobiales</taxon>
        <taxon>Verrucomicrobiaceae</taxon>
        <taxon>Phragmitibacter</taxon>
    </lineage>
</organism>
<dbReference type="Gene3D" id="3.40.50.2300">
    <property type="match status" value="1"/>
</dbReference>
<dbReference type="InterPro" id="IPR001789">
    <property type="entry name" value="Sig_transdc_resp-reg_receiver"/>
</dbReference>
<dbReference type="Proteomes" id="UP000306196">
    <property type="component" value="Unassembled WGS sequence"/>
</dbReference>
<dbReference type="SUPFAM" id="SSF52172">
    <property type="entry name" value="CheY-like"/>
    <property type="match status" value="1"/>
</dbReference>
<feature type="region of interest" description="Disordered" evidence="2">
    <location>
        <begin position="1"/>
        <end position="23"/>
    </location>
</feature>
<reference evidence="4 5" key="1">
    <citation type="submission" date="2019-05" db="EMBL/GenBank/DDBJ databases">
        <title>Verrucobacter flavum gen. nov., sp. nov. a new member of the family Verrucomicrobiaceae.</title>
        <authorList>
            <person name="Szuroczki S."/>
            <person name="Abbaszade G."/>
            <person name="Szabo A."/>
            <person name="Felfoldi T."/>
            <person name="Schumann P."/>
            <person name="Boka K."/>
            <person name="Keki Z."/>
            <person name="Toumi M."/>
            <person name="Toth E."/>
        </authorList>
    </citation>
    <scope>NUCLEOTIDE SEQUENCE [LARGE SCALE GENOMIC DNA]</scope>
    <source>
        <strain evidence="4 5">MG-N-17</strain>
    </source>
</reference>
<proteinExistence type="predicted"/>
<evidence type="ECO:0000259" key="3">
    <source>
        <dbReference type="PROSITE" id="PS50110"/>
    </source>
</evidence>
<name>A0A5R8KGF4_9BACT</name>
<dbReference type="AlphaFoldDB" id="A0A5R8KGF4"/>
<dbReference type="GO" id="GO:0000160">
    <property type="term" value="P:phosphorelay signal transduction system"/>
    <property type="evidence" value="ECO:0007669"/>
    <property type="project" value="InterPro"/>
</dbReference>
<dbReference type="OrthoDB" id="195296at2"/>
<evidence type="ECO:0000256" key="1">
    <source>
        <dbReference type="PROSITE-ProRule" id="PRU00169"/>
    </source>
</evidence>
<dbReference type="CDD" id="cd00156">
    <property type="entry name" value="REC"/>
    <property type="match status" value="1"/>
</dbReference>
<sequence>MPDKEPVPNPTEPEITPAPAPAGPALPRVLIADQSLPNRRLITEILTSFHKCEVDAASSAEHAFERILQHPYDLFIFAFTLPDMSGLLLDRLAARVHTLIHTSKATAPSVIFLVPTNETAAYKETQRDARTRGSVPLPLSLDVLMTLVGPLLPSKM</sequence>
<keyword evidence="5" id="KW-1185">Reference proteome</keyword>
<dbReference type="RefSeq" id="WP_138085595.1">
    <property type="nucleotide sequence ID" value="NZ_VAUV01000005.1"/>
</dbReference>
<comment type="caution">
    <text evidence="4">The sequence shown here is derived from an EMBL/GenBank/DDBJ whole genome shotgun (WGS) entry which is preliminary data.</text>
</comment>
<gene>
    <name evidence="4" type="ORF">FEM03_07580</name>
</gene>
<dbReference type="SMART" id="SM00448">
    <property type="entry name" value="REC"/>
    <property type="match status" value="1"/>
</dbReference>
<protein>
    <submittedName>
        <fullName evidence="4">Response regulator</fullName>
    </submittedName>
</protein>
<dbReference type="PROSITE" id="PS50110">
    <property type="entry name" value="RESPONSE_REGULATORY"/>
    <property type="match status" value="1"/>
</dbReference>
<evidence type="ECO:0000313" key="5">
    <source>
        <dbReference type="Proteomes" id="UP000306196"/>
    </source>
</evidence>